<keyword evidence="8 10" id="KW-0675">Receptor</keyword>
<accession>A0A6P8QC99</accession>
<dbReference type="InParanoid" id="A0A6P8QC99"/>
<feature type="transmembrane region" description="Helical" evidence="11">
    <location>
        <begin position="68"/>
        <end position="89"/>
    </location>
</feature>
<keyword evidence="2 11" id="KW-1003">Cell membrane</keyword>
<evidence type="ECO:0000256" key="4">
    <source>
        <dbReference type="ARBA" id="ARBA00022725"/>
    </source>
</evidence>
<dbReference type="KEGG" id="gsh:117357212"/>
<keyword evidence="3 10" id="KW-0812">Transmembrane</keyword>
<dbReference type="PRINTS" id="PR00245">
    <property type="entry name" value="OLFACTORYR"/>
</dbReference>
<keyword evidence="13" id="KW-1185">Reference proteome</keyword>
<organism evidence="13 14">
    <name type="scientific">Geotrypetes seraphini</name>
    <name type="common">Gaboon caecilian</name>
    <name type="synonym">Caecilia seraphini</name>
    <dbReference type="NCBI Taxonomy" id="260995"/>
    <lineage>
        <taxon>Eukaryota</taxon>
        <taxon>Metazoa</taxon>
        <taxon>Chordata</taxon>
        <taxon>Craniata</taxon>
        <taxon>Vertebrata</taxon>
        <taxon>Euteleostomi</taxon>
        <taxon>Amphibia</taxon>
        <taxon>Gymnophiona</taxon>
        <taxon>Geotrypetes</taxon>
    </lineage>
</organism>
<evidence type="ECO:0000256" key="1">
    <source>
        <dbReference type="ARBA" id="ARBA00004651"/>
    </source>
</evidence>
<evidence type="ECO:0000313" key="13">
    <source>
        <dbReference type="Proteomes" id="UP000515159"/>
    </source>
</evidence>
<dbReference type="PRINTS" id="PR00237">
    <property type="entry name" value="GPCRRHODOPSN"/>
</dbReference>
<keyword evidence="4 11" id="KW-0552">Olfaction</keyword>
<sequence>MQIKNIEKMGKENRSTVTEFILLGFSEYPHLKLFVSVTVFLIFLISVLGNFIFLLLVCAEPHLQKPMYFFLSSLSFLDICNSSVTLSTLLKNLLTGNMFISFSVCMAQFYFFISLTATEILLLAAMAYDRYIAICNPLHYVLIMNRRVCVILASSSWIIGFVETIPQAIMTSHISFCRSNEINHFFCETSAMMKLSCSDLLNLEILILIEVVFEVVIPFGLTLTSYCYIICSILKMYSAKGRHKAFSTCSFHLTIVILFYGSLIFMYMRPPSMYSPKYDKLFSLLYTALIPMLNPIIYSLRNKDVNKALTKLIGVNYGMHIT</sequence>
<comment type="similarity">
    <text evidence="10">Belongs to the G-protein coupled receptor 1 family.</text>
</comment>
<feature type="transmembrane region" description="Helical" evidence="11">
    <location>
        <begin position="33"/>
        <end position="56"/>
    </location>
</feature>
<evidence type="ECO:0000256" key="8">
    <source>
        <dbReference type="ARBA" id="ARBA00023170"/>
    </source>
</evidence>
<dbReference type="GO" id="GO:0005886">
    <property type="term" value="C:plasma membrane"/>
    <property type="evidence" value="ECO:0007669"/>
    <property type="project" value="UniProtKB-SubCell"/>
</dbReference>
<dbReference type="GO" id="GO:0004984">
    <property type="term" value="F:olfactory receptor activity"/>
    <property type="evidence" value="ECO:0007669"/>
    <property type="project" value="InterPro"/>
</dbReference>
<comment type="subcellular location">
    <subcellularLocation>
        <location evidence="1 11">Cell membrane</location>
        <topology evidence="1 11">Multi-pass membrane protein</topology>
    </subcellularLocation>
</comment>
<name>A0A6P8QC99_GEOSA</name>
<evidence type="ECO:0000256" key="2">
    <source>
        <dbReference type="ARBA" id="ARBA00022475"/>
    </source>
</evidence>
<keyword evidence="5 11" id="KW-1133">Transmembrane helix</keyword>
<dbReference type="RefSeq" id="XP_033793475.1">
    <property type="nucleotide sequence ID" value="XM_033937584.1"/>
</dbReference>
<dbReference type="Proteomes" id="UP000515159">
    <property type="component" value="Chromosome 3"/>
</dbReference>
<feature type="transmembrane region" description="Helical" evidence="11">
    <location>
        <begin position="205"/>
        <end position="229"/>
    </location>
</feature>
<dbReference type="FunCoup" id="A0A6P8QC99">
    <property type="interactions" value="688"/>
</dbReference>
<proteinExistence type="inferred from homology"/>
<dbReference type="Pfam" id="PF13853">
    <property type="entry name" value="7tm_4"/>
    <property type="match status" value="1"/>
</dbReference>
<evidence type="ECO:0000256" key="9">
    <source>
        <dbReference type="ARBA" id="ARBA00023224"/>
    </source>
</evidence>
<dbReference type="Gene3D" id="1.20.1070.10">
    <property type="entry name" value="Rhodopsin 7-helix transmembrane proteins"/>
    <property type="match status" value="1"/>
</dbReference>
<keyword evidence="6 10" id="KW-0297">G-protein coupled receptor</keyword>
<dbReference type="PROSITE" id="PS00237">
    <property type="entry name" value="G_PROTEIN_RECEP_F1_1"/>
    <property type="match status" value="1"/>
</dbReference>
<gene>
    <name evidence="14" type="primary">LOC117357212</name>
</gene>
<dbReference type="AlphaFoldDB" id="A0A6P8QC99"/>
<evidence type="ECO:0000256" key="11">
    <source>
        <dbReference type="RuleBase" id="RU363047"/>
    </source>
</evidence>
<evidence type="ECO:0000256" key="5">
    <source>
        <dbReference type="ARBA" id="ARBA00022989"/>
    </source>
</evidence>
<dbReference type="CDD" id="cd13954">
    <property type="entry name" value="7tmA_OR"/>
    <property type="match status" value="1"/>
</dbReference>
<evidence type="ECO:0000256" key="10">
    <source>
        <dbReference type="RuleBase" id="RU000688"/>
    </source>
</evidence>
<dbReference type="InterPro" id="IPR050516">
    <property type="entry name" value="Olfactory_GPCR"/>
</dbReference>
<evidence type="ECO:0000313" key="14">
    <source>
        <dbReference type="RefSeq" id="XP_033793475.1"/>
    </source>
</evidence>
<feature type="transmembrane region" description="Helical" evidence="11">
    <location>
        <begin position="109"/>
        <end position="128"/>
    </location>
</feature>
<dbReference type="InterPro" id="IPR000276">
    <property type="entry name" value="GPCR_Rhodpsn"/>
</dbReference>
<protein>
    <recommendedName>
        <fullName evidence="11">Olfactory receptor</fullName>
    </recommendedName>
</protein>
<feature type="domain" description="G-protein coupled receptors family 1 profile" evidence="12">
    <location>
        <begin position="49"/>
        <end position="298"/>
    </location>
</feature>
<evidence type="ECO:0000256" key="7">
    <source>
        <dbReference type="ARBA" id="ARBA00023136"/>
    </source>
</evidence>
<feature type="transmembrane region" description="Helical" evidence="11">
    <location>
        <begin position="148"/>
        <end position="169"/>
    </location>
</feature>
<keyword evidence="9 10" id="KW-0807">Transducer</keyword>
<dbReference type="GO" id="GO:0004930">
    <property type="term" value="F:G protein-coupled receptor activity"/>
    <property type="evidence" value="ECO:0007669"/>
    <property type="project" value="UniProtKB-KW"/>
</dbReference>
<dbReference type="PANTHER" id="PTHR26452">
    <property type="entry name" value="OLFACTORY RECEPTOR"/>
    <property type="match status" value="1"/>
</dbReference>
<feature type="transmembrane region" description="Helical" evidence="11">
    <location>
        <begin position="250"/>
        <end position="269"/>
    </location>
</feature>
<dbReference type="PROSITE" id="PS50262">
    <property type="entry name" value="G_PROTEIN_RECEP_F1_2"/>
    <property type="match status" value="1"/>
</dbReference>
<evidence type="ECO:0000256" key="6">
    <source>
        <dbReference type="ARBA" id="ARBA00023040"/>
    </source>
</evidence>
<dbReference type="InterPro" id="IPR000725">
    <property type="entry name" value="Olfact_rcpt"/>
</dbReference>
<evidence type="ECO:0000256" key="3">
    <source>
        <dbReference type="ARBA" id="ARBA00022692"/>
    </source>
</evidence>
<dbReference type="FunFam" id="1.20.1070.10:FF:000268">
    <property type="entry name" value="Putative olfactory receptor 2I1"/>
    <property type="match status" value="1"/>
</dbReference>
<reference evidence="14" key="1">
    <citation type="submission" date="2025-08" db="UniProtKB">
        <authorList>
            <consortium name="RefSeq"/>
        </authorList>
    </citation>
    <scope>IDENTIFICATION</scope>
</reference>
<keyword evidence="11" id="KW-0716">Sensory transduction</keyword>
<keyword evidence="7 11" id="KW-0472">Membrane</keyword>
<feature type="transmembrane region" description="Helical" evidence="11">
    <location>
        <begin position="281"/>
        <end position="300"/>
    </location>
</feature>
<dbReference type="SUPFAM" id="SSF81321">
    <property type="entry name" value="Family A G protein-coupled receptor-like"/>
    <property type="match status" value="1"/>
</dbReference>
<dbReference type="InterPro" id="IPR017452">
    <property type="entry name" value="GPCR_Rhodpsn_7TM"/>
</dbReference>
<evidence type="ECO:0000259" key="12">
    <source>
        <dbReference type="PROSITE" id="PS50262"/>
    </source>
</evidence>
<dbReference type="GeneID" id="117357212"/>